<dbReference type="GO" id="GO:0030426">
    <property type="term" value="C:growth cone"/>
    <property type="evidence" value="ECO:0007669"/>
    <property type="project" value="UniProtKB-SubCell"/>
</dbReference>
<keyword evidence="8" id="KW-0653">Protein transport</keyword>
<protein>
    <recommendedName>
        <fullName evidence="5">Exocyst complex component 8</fullName>
    </recommendedName>
</protein>
<comment type="subcellular location">
    <subcellularLocation>
        <location evidence="3">Cell projection</location>
        <location evidence="3">Growth cone</location>
    </subcellularLocation>
    <subcellularLocation>
        <location evidence="2">Cytoplasm</location>
        <location evidence="2">Perinuclear region</location>
    </subcellularLocation>
</comment>
<keyword evidence="6" id="KW-0813">Transport</keyword>
<evidence type="ECO:0000256" key="2">
    <source>
        <dbReference type="ARBA" id="ARBA00004556"/>
    </source>
</evidence>
<evidence type="ECO:0000256" key="1">
    <source>
        <dbReference type="ARBA" id="ARBA00002660"/>
    </source>
</evidence>
<evidence type="ECO:0000256" key="5">
    <source>
        <dbReference type="ARBA" id="ARBA00017509"/>
    </source>
</evidence>
<reference evidence="11 12" key="1">
    <citation type="journal article" date="2007" name="Science">
        <title>Sea anemone genome reveals ancestral eumetazoan gene repertoire and genomic organization.</title>
        <authorList>
            <person name="Putnam N.H."/>
            <person name="Srivastava M."/>
            <person name="Hellsten U."/>
            <person name="Dirks B."/>
            <person name="Chapman J."/>
            <person name="Salamov A."/>
            <person name="Terry A."/>
            <person name="Shapiro H."/>
            <person name="Lindquist E."/>
            <person name="Kapitonov V.V."/>
            <person name="Jurka J."/>
            <person name="Genikhovich G."/>
            <person name="Grigoriev I.V."/>
            <person name="Lucas S.M."/>
            <person name="Steele R.E."/>
            <person name="Finnerty J.R."/>
            <person name="Technau U."/>
            <person name="Martindale M.Q."/>
            <person name="Rokhsar D.S."/>
        </authorList>
    </citation>
    <scope>NUCLEOTIDE SEQUENCE [LARGE SCALE GENOMIC DNA]</scope>
    <source>
        <strain evidence="12">CH2 X CH6</strain>
    </source>
</reference>
<dbReference type="PANTHER" id="PTHR21426">
    <property type="entry name" value="EXOCYST COMPLEX COMPONENT 8"/>
    <property type="match status" value="1"/>
</dbReference>
<dbReference type="GO" id="GO:0015031">
    <property type="term" value="P:protein transport"/>
    <property type="evidence" value="ECO:0007669"/>
    <property type="project" value="UniProtKB-KW"/>
</dbReference>
<feature type="compositionally biased region" description="Polar residues" evidence="9">
    <location>
        <begin position="260"/>
        <end position="272"/>
    </location>
</feature>
<evidence type="ECO:0000256" key="3">
    <source>
        <dbReference type="ARBA" id="ARBA00004624"/>
    </source>
</evidence>
<dbReference type="Gene3D" id="1.20.58.1210">
    <property type="entry name" value="Exo84p, N-terminal helical domain"/>
    <property type="match status" value="1"/>
</dbReference>
<dbReference type="HOGENOM" id="CLU_025760_0_0_1"/>
<dbReference type="AlphaFoldDB" id="A7RL74"/>
<dbReference type="FunCoup" id="A7RL74">
    <property type="interactions" value="539"/>
</dbReference>
<feature type="domain" description="PH" evidence="10">
    <location>
        <begin position="121"/>
        <end position="223"/>
    </location>
</feature>
<keyword evidence="7" id="KW-0268">Exocytosis</keyword>
<dbReference type="InParanoid" id="A7RL74"/>
<sequence length="705" mass="79698">MASKMDDVSSPSLAYMVSSSSFNPEKCTYIWSEEIECIIFNADTFKIICSELCSDLEAEMYQLSHLLAEQRSLLKAQEEMSLFGNKDSGSNSKPINKEEKSISSIEAVEGLSNIIDMTDLQCIYEGGLLEIDTSTYLPKQKIRAFLLHDSMIIASIITNRRGPVRYKFQALFELENVAVVNLKSSEGVKDAFKILLFPETHLYQAESAQAKNDWLNHIEECKISFKLKLEQEVTQGDLERQEGDMNPFEVEDEDDHDTNPFKSTESSTSAYNGNPFLEDETNPFLSGSAGSLTINRQRSNTSNNITENAVTPKSSKVWLRDLPEDLDVCIAQRDFEKAMELIDKTNSFLKESSNTQALKEIKVRLDHRVKQLVEALIEELDCHQSILLHGGPRATRRAVSLLVRLGRATEACQLFLRNRSEAIKQSLRQLKIEGATALYISKLSSVFFMSLIETGREFQKSFVDNSGFCSAFVVWANTELQNFVSRFTRQVFHRNIGLAAIGVCVGIATENCDKLNEIGLDLKFSMQHMLLKELMEALFDCRDQLVAAARQRATEEQWQPQRFERNHERLTNLVGEMESCGIKEFGHLVIDDCQVNLSSATVAFTKSVIGFLEDGLRVNTPELHGVLVECVADLFKNQVLQFEATLKSSHFKAQRPFIIQNAEFVLETILPIVKKKLKRQTGHDPTSVTELSKELTRLQNIAETR</sequence>
<evidence type="ECO:0000256" key="6">
    <source>
        <dbReference type="ARBA" id="ARBA00022448"/>
    </source>
</evidence>
<dbReference type="InterPro" id="IPR016159">
    <property type="entry name" value="Cullin_repeat-like_dom_sf"/>
</dbReference>
<dbReference type="InterPro" id="IPR032403">
    <property type="entry name" value="Exo84_C"/>
</dbReference>
<evidence type="ECO:0000313" key="12">
    <source>
        <dbReference type="Proteomes" id="UP000001593"/>
    </source>
</evidence>
<feature type="region of interest" description="Disordered" evidence="9">
    <location>
        <begin position="236"/>
        <end position="274"/>
    </location>
</feature>
<dbReference type="EMBL" id="DS469517">
    <property type="protein sequence ID" value="EDO47810.1"/>
    <property type="molecule type" value="Genomic_DNA"/>
</dbReference>
<proteinExistence type="inferred from homology"/>
<keyword evidence="12" id="KW-1185">Reference proteome</keyword>
<dbReference type="GO" id="GO:0006887">
    <property type="term" value="P:exocytosis"/>
    <property type="evidence" value="ECO:0007669"/>
    <property type="project" value="UniProtKB-KW"/>
</dbReference>
<dbReference type="GO" id="GO:0000145">
    <property type="term" value="C:exocyst"/>
    <property type="evidence" value="ECO:0000318"/>
    <property type="project" value="GO_Central"/>
</dbReference>
<dbReference type="FunFam" id="1.20.58.1210:FF:000001">
    <property type="entry name" value="exocyst complex component 8"/>
    <property type="match status" value="1"/>
</dbReference>
<dbReference type="InterPro" id="IPR042560">
    <property type="entry name" value="Exo84_C_2"/>
</dbReference>
<dbReference type="InterPro" id="IPR001849">
    <property type="entry name" value="PH_domain"/>
</dbReference>
<dbReference type="GO" id="GO:0006893">
    <property type="term" value="P:Golgi to plasma membrane transport"/>
    <property type="evidence" value="ECO:0000318"/>
    <property type="project" value="GO_Central"/>
</dbReference>
<evidence type="ECO:0000259" key="10">
    <source>
        <dbReference type="PROSITE" id="PS50003"/>
    </source>
</evidence>
<dbReference type="PANTHER" id="PTHR21426:SF12">
    <property type="entry name" value="EXOCYST COMPLEX COMPONENT 8"/>
    <property type="match status" value="1"/>
</dbReference>
<comment type="function">
    <text evidence="1">Component of the exocyst complex involved in the docking of exocytic vesicles with fusion sites on the plasma membrane.</text>
</comment>
<organism evidence="11 12">
    <name type="scientific">Nematostella vectensis</name>
    <name type="common">Starlet sea anemone</name>
    <dbReference type="NCBI Taxonomy" id="45351"/>
    <lineage>
        <taxon>Eukaryota</taxon>
        <taxon>Metazoa</taxon>
        <taxon>Cnidaria</taxon>
        <taxon>Anthozoa</taxon>
        <taxon>Hexacorallia</taxon>
        <taxon>Actiniaria</taxon>
        <taxon>Edwardsiidae</taxon>
        <taxon>Nematostella</taxon>
    </lineage>
</organism>
<dbReference type="SUPFAM" id="SSF74788">
    <property type="entry name" value="Cullin repeat-like"/>
    <property type="match status" value="1"/>
</dbReference>
<dbReference type="GO" id="GO:0008104">
    <property type="term" value="P:intracellular protein localization"/>
    <property type="evidence" value="ECO:0000318"/>
    <property type="project" value="GO_Central"/>
</dbReference>
<dbReference type="InterPro" id="IPR033961">
    <property type="entry name" value="Exo84"/>
</dbReference>
<dbReference type="InterPro" id="IPR011993">
    <property type="entry name" value="PH-like_dom_sf"/>
</dbReference>
<evidence type="ECO:0000256" key="4">
    <source>
        <dbReference type="ARBA" id="ARBA00007210"/>
    </source>
</evidence>
<accession>A7RL74</accession>
<dbReference type="Proteomes" id="UP000001593">
    <property type="component" value="Unassembled WGS sequence"/>
</dbReference>
<dbReference type="PROSITE" id="PS50003">
    <property type="entry name" value="PH_DOMAIN"/>
    <property type="match status" value="1"/>
</dbReference>
<evidence type="ECO:0000256" key="9">
    <source>
        <dbReference type="SAM" id="MobiDB-lite"/>
    </source>
</evidence>
<dbReference type="OMA" id="AAWLPNR"/>
<evidence type="ECO:0000313" key="11">
    <source>
        <dbReference type="EMBL" id="EDO47810.1"/>
    </source>
</evidence>
<evidence type="ECO:0000256" key="7">
    <source>
        <dbReference type="ARBA" id="ARBA00022483"/>
    </source>
</evidence>
<evidence type="ECO:0000256" key="8">
    <source>
        <dbReference type="ARBA" id="ARBA00022927"/>
    </source>
</evidence>
<dbReference type="Pfam" id="PF16528">
    <property type="entry name" value="Exo84_C"/>
    <property type="match status" value="1"/>
</dbReference>
<gene>
    <name evidence="11" type="ORF">NEMVEDRAFT_v1g239067</name>
</gene>
<dbReference type="STRING" id="45351.A7RL74"/>
<comment type="similarity">
    <text evidence="4">Belongs to the EXO84 family.</text>
</comment>
<dbReference type="InterPro" id="IPR042561">
    <property type="entry name" value="Exo84_C_1"/>
</dbReference>
<name>A7RL74_NEMVE</name>
<dbReference type="SUPFAM" id="SSF50729">
    <property type="entry name" value="PH domain-like"/>
    <property type="match status" value="1"/>
</dbReference>
<dbReference type="PhylomeDB" id="A7RL74"/>
<dbReference type="Gene3D" id="2.30.29.30">
    <property type="entry name" value="Pleckstrin-homology domain (PH domain)/Phosphotyrosine-binding domain (PTB)"/>
    <property type="match status" value="1"/>
</dbReference>
<dbReference type="GO" id="GO:0048471">
    <property type="term" value="C:perinuclear region of cytoplasm"/>
    <property type="evidence" value="ECO:0007669"/>
    <property type="project" value="UniProtKB-SubCell"/>
</dbReference>
<dbReference type="eggNOG" id="KOG2215">
    <property type="taxonomic scope" value="Eukaryota"/>
</dbReference>
<dbReference type="Gene3D" id="1.20.58.1220">
    <property type="entry name" value="Exo84p, C-terminal helical domain"/>
    <property type="match status" value="1"/>
</dbReference>
<dbReference type="CDD" id="cd01226">
    <property type="entry name" value="PH_RalBD_exo84"/>
    <property type="match status" value="1"/>
</dbReference>